<accession>A0ABS8S6H9</accession>
<feature type="compositionally biased region" description="Polar residues" evidence="1">
    <location>
        <begin position="23"/>
        <end position="33"/>
    </location>
</feature>
<reference evidence="2 3" key="1">
    <citation type="journal article" date="2021" name="BMC Genomics">
        <title>Datura genome reveals duplications of psychoactive alkaloid biosynthetic genes and high mutation rate following tissue culture.</title>
        <authorList>
            <person name="Rajewski A."/>
            <person name="Carter-House D."/>
            <person name="Stajich J."/>
            <person name="Litt A."/>
        </authorList>
    </citation>
    <scope>NUCLEOTIDE SEQUENCE [LARGE SCALE GENOMIC DNA]</scope>
    <source>
        <strain evidence="2">AR-01</strain>
    </source>
</reference>
<dbReference type="Proteomes" id="UP000823775">
    <property type="component" value="Unassembled WGS sequence"/>
</dbReference>
<sequence>MTSFTGVFQKIQDNNRSKIGPSPRQSRFVSSNNTTSVNVAPAVVQQPSRQQSSSSHNSTIISAPVSSLCPHCKRPFSALTPTLTDQVAHRQNYVPDRNGQQMTFSRQPLMNNVNSAQRGDHQYSNSTNPPQVAANLLYQNRNIRSNDSIVTPGVGFGNGVVYPDPTLTLKGRGVDHQYSNSTKLPQVAANLQQYAAPQYHNIDLGNNNNIHVVMYDAKKDEKL</sequence>
<organism evidence="2 3">
    <name type="scientific">Datura stramonium</name>
    <name type="common">Jimsonweed</name>
    <name type="synonym">Common thornapple</name>
    <dbReference type="NCBI Taxonomy" id="4076"/>
    <lineage>
        <taxon>Eukaryota</taxon>
        <taxon>Viridiplantae</taxon>
        <taxon>Streptophyta</taxon>
        <taxon>Embryophyta</taxon>
        <taxon>Tracheophyta</taxon>
        <taxon>Spermatophyta</taxon>
        <taxon>Magnoliopsida</taxon>
        <taxon>eudicotyledons</taxon>
        <taxon>Gunneridae</taxon>
        <taxon>Pentapetalae</taxon>
        <taxon>asterids</taxon>
        <taxon>lamiids</taxon>
        <taxon>Solanales</taxon>
        <taxon>Solanaceae</taxon>
        <taxon>Solanoideae</taxon>
        <taxon>Datureae</taxon>
        <taxon>Datura</taxon>
    </lineage>
</organism>
<evidence type="ECO:0000313" key="3">
    <source>
        <dbReference type="Proteomes" id="UP000823775"/>
    </source>
</evidence>
<proteinExistence type="predicted"/>
<feature type="compositionally biased region" description="Polar residues" evidence="1">
    <location>
        <begin position="1"/>
        <end position="14"/>
    </location>
</feature>
<keyword evidence="3" id="KW-1185">Reference proteome</keyword>
<name>A0ABS8S6H9_DATST</name>
<evidence type="ECO:0000313" key="2">
    <source>
        <dbReference type="EMBL" id="MCD7454499.1"/>
    </source>
</evidence>
<feature type="region of interest" description="Disordered" evidence="1">
    <location>
        <begin position="1"/>
        <end position="33"/>
    </location>
</feature>
<comment type="caution">
    <text evidence="2">The sequence shown here is derived from an EMBL/GenBank/DDBJ whole genome shotgun (WGS) entry which is preliminary data.</text>
</comment>
<protein>
    <submittedName>
        <fullName evidence="2">Uncharacterized protein</fullName>
    </submittedName>
</protein>
<gene>
    <name evidence="2" type="ORF">HAX54_025120</name>
</gene>
<evidence type="ECO:0000256" key="1">
    <source>
        <dbReference type="SAM" id="MobiDB-lite"/>
    </source>
</evidence>
<dbReference type="EMBL" id="JACEIK010000305">
    <property type="protein sequence ID" value="MCD7454499.1"/>
    <property type="molecule type" value="Genomic_DNA"/>
</dbReference>